<dbReference type="Proteomes" id="UP000195897">
    <property type="component" value="Unassembled WGS sequence"/>
</dbReference>
<evidence type="ECO:0000313" key="3">
    <source>
        <dbReference type="Proteomes" id="UP000195897"/>
    </source>
</evidence>
<evidence type="ECO:0000259" key="1">
    <source>
        <dbReference type="Pfam" id="PF01966"/>
    </source>
</evidence>
<dbReference type="Pfam" id="PF01966">
    <property type="entry name" value="HD"/>
    <property type="match status" value="1"/>
</dbReference>
<dbReference type="RefSeq" id="WP_087373886.1">
    <property type="nucleotide sequence ID" value="NZ_NFKK01000015.1"/>
</dbReference>
<comment type="caution">
    <text evidence="2">The sequence shown here is derived from an EMBL/GenBank/DDBJ whole genome shotgun (WGS) entry which is preliminary data.</text>
</comment>
<proteinExistence type="predicted"/>
<dbReference type="CDD" id="cd00077">
    <property type="entry name" value="HDc"/>
    <property type="match status" value="1"/>
</dbReference>
<dbReference type="InterPro" id="IPR003607">
    <property type="entry name" value="HD/PDEase_dom"/>
</dbReference>
<protein>
    <recommendedName>
        <fullName evidence="1">HD domain-containing protein</fullName>
    </recommendedName>
</protein>
<organism evidence="2 3">
    <name type="scientific">Butyricicoccus pullicaecorum</name>
    <dbReference type="NCBI Taxonomy" id="501571"/>
    <lineage>
        <taxon>Bacteria</taxon>
        <taxon>Bacillati</taxon>
        <taxon>Bacillota</taxon>
        <taxon>Clostridia</taxon>
        <taxon>Eubacteriales</taxon>
        <taxon>Butyricicoccaceae</taxon>
        <taxon>Butyricicoccus</taxon>
    </lineage>
</organism>
<gene>
    <name evidence="2" type="ORF">B5F17_11160</name>
</gene>
<name>A0A1Y4L579_9FIRM</name>
<sequence length="166" mass="18995">MNQESILLQNALRYEAGHNRRTQHILKVYALTQLIGEAIGLSAHERRIAQAAAILHDIAIKYCKEHFDGDASQQNQRRVAPELVHEFLQQAGYSMEDEPEIVALVEQHHDYDRPHNPMLQALIEADLIVNCYESAPDEAQRARIRSYFVSDLGRELFDLYVQGCAK</sequence>
<accession>A0A1Y4L579</accession>
<dbReference type="SUPFAM" id="SSF109604">
    <property type="entry name" value="HD-domain/PDEase-like"/>
    <property type="match status" value="1"/>
</dbReference>
<feature type="domain" description="HD" evidence="1">
    <location>
        <begin position="23"/>
        <end position="113"/>
    </location>
</feature>
<dbReference type="InterPro" id="IPR006674">
    <property type="entry name" value="HD_domain"/>
</dbReference>
<evidence type="ECO:0000313" key="2">
    <source>
        <dbReference type="EMBL" id="OUP51918.1"/>
    </source>
</evidence>
<dbReference type="Gene3D" id="1.10.3210.10">
    <property type="entry name" value="Hypothetical protein af1432"/>
    <property type="match status" value="1"/>
</dbReference>
<dbReference type="AlphaFoldDB" id="A0A1Y4L579"/>
<dbReference type="EMBL" id="NFKK01000015">
    <property type="protein sequence ID" value="OUP51918.1"/>
    <property type="molecule type" value="Genomic_DNA"/>
</dbReference>
<reference evidence="3" key="1">
    <citation type="submission" date="2017-04" db="EMBL/GenBank/DDBJ databases">
        <title>Function of individual gut microbiota members based on whole genome sequencing of pure cultures obtained from chicken caecum.</title>
        <authorList>
            <person name="Medvecky M."/>
            <person name="Cejkova D."/>
            <person name="Polansky O."/>
            <person name="Karasova D."/>
            <person name="Kubasova T."/>
            <person name="Cizek A."/>
            <person name="Rychlik I."/>
        </authorList>
    </citation>
    <scope>NUCLEOTIDE SEQUENCE [LARGE SCALE GENOMIC DNA]</scope>
    <source>
        <strain evidence="3">An180</strain>
    </source>
</reference>